<feature type="transmembrane region" description="Helical" evidence="1">
    <location>
        <begin position="44"/>
        <end position="62"/>
    </location>
</feature>
<name>A0ABX6DBB1_9BACI</name>
<organism evidence="2 3">
    <name type="scientific">Lysinibacillus pakistanensis</name>
    <dbReference type="NCBI Taxonomy" id="759811"/>
    <lineage>
        <taxon>Bacteria</taxon>
        <taxon>Bacillati</taxon>
        <taxon>Bacillota</taxon>
        <taxon>Bacilli</taxon>
        <taxon>Bacillales</taxon>
        <taxon>Bacillaceae</taxon>
        <taxon>Lysinibacillus</taxon>
    </lineage>
</organism>
<sequence>MKKIVTIYITVIFALNIAKITQGFILTLLYVLNYYTVENIKMSNFINLTISAFVVTVMLWSLRKIQIFVQNKSVNVS</sequence>
<dbReference type="EMBL" id="CP045835">
    <property type="protein sequence ID" value="QGG52104.1"/>
    <property type="molecule type" value="Genomic_DNA"/>
</dbReference>
<keyword evidence="1" id="KW-0812">Transmembrane</keyword>
<evidence type="ECO:0000256" key="1">
    <source>
        <dbReference type="SAM" id="Phobius"/>
    </source>
</evidence>
<gene>
    <name evidence="2" type="ORF">GDS87_14670</name>
</gene>
<evidence type="ECO:0000313" key="3">
    <source>
        <dbReference type="Proteomes" id="UP000373269"/>
    </source>
</evidence>
<dbReference type="RefSeq" id="WP_369593107.1">
    <property type="nucleotide sequence ID" value="NZ_CP045835.1"/>
</dbReference>
<feature type="transmembrane region" description="Helical" evidence="1">
    <location>
        <begin position="7"/>
        <end position="32"/>
    </location>
</feature>
<keyword evidence="3" id="KW-1185">Reference proteome</keyword>
<keyword evidence="1" id="KW-1133">Transmembrane helix</keyword>
<accession>A0ABX6DBB1</accession>
<reference evidence="2 3" key="1">
    <citation type="submission" date="2019-11" db="EMBL/GenBank/DDBJ databases">
        <title>Whole Genome Sequencing and Comparative Genomic Analyses of Lysinibacillus pakistanensis LZH-9, a Halotolerant Strain with Excellent COD Removal Capability.</title>
        <authorList>
            <person name="Zhou H."/>
        </authorList>
    </citation>
    <scope>NUCLEOTIDE SEQUENCE [LARGE SCALE GENOMIC DNA]</scope>
    <source>
        <strain evidence="2 3">LZH-9</strain>
    </source>
</reference>
<keyword evidence="1" id="KW-0472">Membrane</keyword>
<proteinExistence type="predicted"/>
<protein>
    <submittedName>
        <fullName evidence="2">Uncharacterized protein</fullName>
    </submittedName>
</protein>
<evidence type="ECO:0000313" key="2">
    <source>
        <dbReference type="EMBL" id="QGG52104.1"/>
    </source>
</evidence>
<dbReference type="Proteomes" id="UP000373269">
    <property type="component" value="Chromosome"/>
</dbReference>